<dbReference type="InterPro" id="IPR011576">
    <property type="entry name" value="Pyridox_Oxase_N"/>
</dbReference>
<dbReference type="PANTHER" id="PTHR35176:SF6">
    <property type="entry name" value="HEME OXYGENASE HI_0854-RELATED"/>
    <property type="match status" value="1"/>
</dbReference>
<comment type="caution">
    <text evidence="3">The sequence shown here is derived from an EMBL/GenBank/DDBJ whole genome shotgun (WGS) entry which is preliminary data.</text>
</comment>
<dbReference type="SUPFAM" id="SSF50475">
    <property type="entry name" value="FMN-binding split barrel"/>
    <property type="match status" value="1"/>
</dbReference>
<evidence type="ECO:0000259" key="2">
    <source>
        <dbReference type="Pfam" id="PF01243"/>
    </source>
</evidence>
<dbReference type="InterPro" id="IPR052019">
    <property type="entry name" value="F420H2_bilvrd_red/Heme_oxyg"/>
</dbReference>
<keyword evidence="4" id="KW-1185">Reference proteome</keyword>
<sequence>MTNPPQGDTGLLTHPVAEDLLASTELARLAYVAPDGTPRVLPMLFTWDGTDLVMATFGGAAKIRALKASPDVAVTIDTAGPPPHVLQLRGRVAVTDVEGLVPEYVRAHHRYYGPEQGAANIAGLDQPGVRMARIALRPSWVGVLDFETRFPGALAGGTA</sequence>
<dbReference type="Pfam" id="PF01243">
    <property type="entry name" value="PNPOx_N"/>
    <property type="match status" value="1"/>
</dbReference>
<dbReference type="Proteomes" id="UP001500967">
    <property type="component" value="Unassembled WGS sequence"/>
</dbReference>
<feature type="domain" description="Pyridoxamine 5'-phosphate oxidase N-terminal" evidence="2">
    <location>
        <begin position="17"/>
        <end position="113"/>
    </location>
</feature>
<evidence type="ECO:0000313" key="3">
    <source>
        <dbReference type="EMBL" id="GAA0238106.1"/>
    </source>
</evidence>
<proteinExistence type="predicted"/>
<dbReference type="EMBL" id="BAAAGX010000009">
    <property type="protein sequence ID" value="GAA0238106.1"/>
    <property type="molecule type" value="Genomic_DNA"/>
</dbReference>
<dbReference type="RefSeq" id="WP_344648866.1">
    <property type="nucleotide sequence ID" value="NZ_BAAAGX010000009.1"/>
</dbReference>
<accession>A0ABP3DQD9</accession>
<name>A0ABP3DQD9_9ACTN</name>
<evidence type="ECO:0000313" key="4">
    <source>
        <dbReference type="Proteomes" id="UP001500967"/>
    </source>
</evidence>
<gene>
    <name evidence="3" type="ORF">GCM10009539_24220</name>
</gene>
<dbReference type="PANTHER" id="PTHR35176">
    <property type="entry name" value="HEME OXYGENASE HI_0854-RELATED"/>
    <property type="match status" value="1"/>
</dbReference>
<protein>
    <recommendedName>
        <fullName evidence="2">Pyridoxamine 5'-phosphate oxidase N-terminal domain-containing protein</fullName>
    </recommendedName>
</protein>
<dbReference type="Gene3D" id="2.30.110.10">
    <property type="entry name" value="Electron Transport, Fmn-binding Protein, Chain A"/>
    <property type="match status" value="1"/>
</dbReference>
<reference evidence="4" key="1">
    <citation type="journal article" date="2019" name="Int. J. Syst. Evol. Microbiol.">
        <title>The Global Catalogue of Microorganisms (GCM) 10K type strain sequencing project: providing services to taxonomists for standard genome sequencing and annotation.</title>
        <authorList>
            <consortium name="The Broad Institute Genomics Platform"/>
            <consortium name="The Broad Institute Genome Sequencing Center for Infectious Disease"/>
            <person name="Wu L."/>
            <person name="Ma J."/>
        </authorList>
    </citation>
    <scope>NUCLEOTIDE SEQUENCE [LARGE SCALE GENOMIC DNA]</scope>
    <source>
        <strain evidence="4">JCM 10425</strain>
    </source>
</reference>
<keyword evidence="1" id="KW-0560">Oxidoreductase</keyword>
<evidence type="ECO:0000256" key="1">
    <source>
        <dbReference type="ARBA" id="ARBA00023002"/>
    </source>
</evidence>
<organism evidence="3 4">
    <name type="scientific">Cryptosporangium japonicum</name>
    <dbReference type="NCBI Taxonomy" id="80872"/>
    <lineage>
        <taxon>Bacteria</taxon>
        <taxon>Bacillati</taxon>
        <taxon>Actinomycetota</taxon>
        <taxon>Actinomycetes</taxon>
        <taxon>Cryptosporangiales</taxon>
        <taxon>Cryptosporangiaceae</taxon>
        <taxon>Cryptosporangium</taxon>
    </lineage>
</organism>
<dbReference type="InterPro" id="IPR012349">
    <property type="entry name" value="Split_barrel_FMN-bd"/>
</dbReference>